<evidence type="ECO:0000313" key="5">
    <source>
        <dbReference type="Proteomes" id="UP000252519"/>
    </source>
</evidence>
<keyword evidence="2" id="KW-0732">Signal</keyword>
<organism evidence="4 5">
    <name type="scientific">Ancylostoma caninum</name>
    <name type="common">Dog hookworm</name>
    <dbReference type="NCBI Taxonomy" id="29170"/>
    <lineage>
        <taxon>Eukaryota</taxon>
        <taxon>Metazoa</taxon>
        <taxon>Ecdysozoa</taxon>
        <taxon>Nematoda</taxon>
        <taxon>Chromadorea</taxon>
        <taxon>Rhabditida</taxon>
        <taxon>Rhabditina</taxon>
        <taxon>Rhabditomorpha</taxon>
        <taxon>Strongyloidea</taxon>
        <taxon>Ancylostomatidae</taxon>
        <taxon>Ancylostomatinae</taxon>
        <taxon>Ancylostoma</taxon>
    </lineage>
</organism>
<keyword evidence="5" id="KW-1185">Reference proteome</keyword>
<dbReference type="SMART" id="SM00254">
    <property type="entry name" value="ShKT"/>
    <property type="match status" value="1"/>
</dbReference>
<dbReference type="Pfam" id="PF01549">
    <property type="entry name" value="ShK"/>
    <property type="match status" value="1"/>
</dbReference>
<sequence>MLLYCCYLLLLLTAVAEYGLVDARDDPYCKDYLPEHTCQMWLNTLCKNEMLKKHNKAHCAKTCGLCYL</sequence>
<gene>
    <name evidence="4" type="ORF">ANCCAN_10657</name>
</gene>
<dbReference type="OrthoDB" id="10442913at2759"/>
<protein>
    <submittedName>
        <fullName evidence="4">ShTK domain protein</fullName>
    </submittedName>
</protein>
<comment type="caution">
    <text evidence="1">Lacks conserved residue(s) required for the propagation of feature annotation.</text>
</comment>
<comment type="caution">
    <text evidence="4">The sequence shown here is derived from an EMBL/GenBank/DDBJ whole genome shotgun (WGS) entry which is preliminary data.</text>
</comment>
<dbReference type="EMBL" id="JOJR01000159">
    <property type="protein sequence ID" value="RCN43392.1"/>
    <property type="molecule type" value="Genomic_DNA"/>
</dbReference>
<evidence type="ECO:0000256" key="1">
    <source>
        <dbReference type="PROSITE-ProRule" id="PRU01005"/>
    </source>
</evidence>
<feature type="signal peptide" evidence="2">
    <location>
        <begin position="1"/>
        <end position="23"/>
    </location>
</feature>
<accession>A0A368GGA1</accession>
<dbReference type="Gene3D" id="1.10.10.1940">
    <property type="match status" value="1"/>
</dbReference>
<proteinExistence type="predicted"/>
<dbReference type="InterPro" id="IPR003582">
    <property type="entry name" value="ShKT_dom"/>
</dbReference>
<name>A0A368GGA1_ANCCA</name>
<reference evidence="4 5" key="1">
    <citation type="submission" date="2014-10" db="EMBL/GenBank/DDBJ databases">
        <title>Draft genome of the hookworm Ancylostoma caninum.</title>
        <authorList>
            <person name="Mitreva M."/>
        </authorList>
    </citation>
    <scope>NUCLEOTIDE SEQUENCE [LARGE SCALE GENOMIC DNA]</scope>
    <source>
        <strain evidence="4 5">Baltimore</strain>
    </source>
</reference>
<feature type="domain" description="ShKT" evidence="3">
    <location>
        <begin position="29"/>
        <end position="66"/>
    </location>
</feature>
<dbReference type="Proteomes" id="UP000252519">
    <property type="component" value="Unassembled WGS sequence"/>
</dbReference>
<feature type="chain" id="PRO_5016752436" evidence="2">
    <location>
        <begin position="24"/>
        <end position="68"/>
    </location>
</feature>
<evidence type="ECO:0000313" key="4">
    <source>
        <dbReference type="EMBL" id="RCN43392.1"/>
    </source>
</evidence>
<evidence type="ECO:0000259" key="3">
    <source>
        <dbReference type="PROSITE" id="PS51670"/>
    </source>
</evidence>
<evidence type="ECO:0000256" key="2">
    <source>
        <dbReference type="SAM" id="SignalP"/>
    </source>
</evidence>
<dbReference type="AlphaFoldDB" id="A0A368GGA1"/>
<dbReference type="PROSITE" id="PS51670">
    <property type="entry name" value="SHKT"/>
    <property type="match status" value="1"/>
</dbReference>